<dbReference type="InterPro" id="IPR016024">
    <property type="entry name" value="ARM-type_fold"/>
</dbReference>
<dbReference type="SUPFAM" id="SSF48371">
    <property type="entry name" value="ARM repeat"/>
    <property type="match status" value="1"/>
</dbReference>
<proteinExistence type="predicted"/>
<dbReference type="PANTHER" id="PTHR34070">
    <property type="entry name" value="ARMADILLO-TYPE FOLD"/>
    <property type="match status" value="1"/>
</dbReference>
<dbReference type="AlphaFoldDB" id="A0A7X9RZY7"/>
<dbReference type="InterPro" id="IPR014825">
    <property type="entry name" value="DNA_alkylation"/>
</dbReference>
<dbReference type="Pfam" id="PF08713">
    <property type="entry name" value="DNA_alkylation"/>
    <property type="match status" value="1"/>
</dbReference>
<sequence>MKEYITTLEELFKENSDTERALQQKAYMRNQFEYYGLTSPKRKELQKPFLLKSYLPDKKEAFEIIRLLWAKPQREFQMFSLDLLDKYQKRYEKEDIAFLEDLICEKSWWDTVDFLAYKQVGAFMKKFPELQEQYSQKWLKSDNMWLQRTAVLFQLKYKNALDTDLLERNITPLLGSKEFFINKAIGWVLREYSRTNPQWVIEYVGQTDLSNLSRKEALRLLEK</sequence>
<name>A0A7X9RZY7_9BACT</name>
<dbReference type="CDD" id="cd07064">
    <property type="entry name" value="AlkD_like_1"/>
    <property type="match status" value="1"/>
</dbReference>
<dbReference type="EMBL" id="JABANE010000115">
    <property type="protein sequence ID" value="NME71795.1"/>
    <property type="molecule type" value="Genomic_DNA"/>
</dbReference>
<protein>
    <submittedName>
        <fullName evidence="1">DNA alkylation repair protein</fullName>
    </submittedName>
</protein>
<dbReference type="Proteomes" id="UP000576082">
    <property type="component" value="Unassembled WGS sequence"/>
</dbReference>
<keyword evidence="2" id="KW-1185">Reference proteome</keyword>
<dbReference type="Gene3D" id="1.25.40.290">
    <property type="entry name" value="ARM repeat domains"/>
    <property type="match status" value="1"/>
</dbReference>
<dbReference type="Gene3D" id="1.20.1660.10">
    <property type="entry name" value="Hypothetical protein (EF3068)"/>
    <property type="match status" value="1"/>
</dbReference>
<dbReference type="PANTHER" id="PTHR34070:SF1">
    <property type="entry name" value="DNA ALKYLATION REPAIR PROTEIN"/>
    <property type="match status" value="1"/>
</dbReference>
<dbReference type="RefSeq" id="WP_169660001.1">
    <property type="nucleotide sequence ID" value="NZ_JABANE010000115.1"/>
</dbReference>
<comment type="caution">
    <text evidence="1">The sequence shown here is derived from an EMBL/GenBank/DDBJ whole genome shotgun (WGS) entry which is preliminary data.</text>
</comment>
<evidence type="ECO:0000313" key="1">
    <source>
        <dbReference type="EMBL" id="NME71795.1"/>
    </source>
</evidence>
<reference evidence="1 2" key="1">
    <citation type="submission" date="2020-04" db="EMBL/GenBank/DDBJ databases">
        <title>Flammeovirga sp. SR4, a novel species isolated from seawater.</title>
        <authorList>
            <person name="Wang X."/>
        </authorList>
    </citation>
    <scope>NUCLEOTIDE SEQUENCE [LARGE SCALE GENOMIC DNA]</scope>
    <source>
        <strain evidence="1 2">ATCC 23126</strain>
    </source>
</reference>
<organism evidence="1 2">
    <name type="scientific">Flammeovirga aprica JL-4</name>
    <dbReference type="NCBI Taxonomy" id="694437"/>
    <lineage>
        <taxon>Bacteria</taxon>
        <taxon>Pseudomonadati</taxon>
        <taxon>Bacteroidota</taxon>
        <taxon>Cytophagia</taxon>
        <taxon>Cytophagales</taxon>
        <taxon>Flammeovirgaceae</taxon>
        <taxon>Flammeovirga</taxon>
    </lineage>
</organism>
<evidence type="ECO:0000313" key="2">
    <source>
        <dbReference type="Proteomes" id="UP000576082"/>
    </source>
</evidence>
<accession>A0A7X9RZY7</accession>
<gene>
    <name evidence="1" type="ORF">HHU12_27770</name>
</gene>